<evidence type="ECO:0000256" key="1">
    <source>
        <dbReference type="SAM" id="MobiDB-lite"/>
    </source>
</evidence>
<dbReference type="EMBL" id="JADBGQ010000001">
    <property type="protein sequence ID" value="KAG5414783.1"/>
    <property type="molecule type" value="Genomic_DNA"/>
</dbReference>
<name>A0ABQ7NVA6_BRACM</name>
<feature type="domain" description="Transposase MuDR plant" evidence="2">
    <location>
        <begin position="303"/>
        <end position="352"/>
    </location>
</feature>
<accession>A0ABQ7NVA6</accession>
<organism evidence="3 4">
    <name type="scientific">Brassica rapa subsp. trilocularis</name>
    <dbReference type="NCBI Taxonomy" id="1813537"/>
    <lineage>
        <taxon>Eukaryota</taxon>
        <taxon>Viridiplantae</taxon>
        <taxon>Streptophyta</taxon>
        <taxon>Embryophyta</taxon>
        <taxon>Tracheophyta</taxon>
        <taxon>Spermatophyta</taxon>
        <taxon>Magnoliopsida</taxon>
        <taxon>eudicotyledons</taxon>
        <taxon>Gunneridae</taxon>
        <taxon>Pentapetalae</taxon>
        <taxon>rosids</taxon>
        <taxon>malvids</taxon>
        <taxon>Brassicales</taxon>
        <taxon>Brassicaceae</taxon>
        <taxon>Brassiceae</taxon>
        <taxon>Brassica</taxon>
    </lineage>
</organism>
<protein>
    <recommendedName>
        <fullName evidence="2">Transposase MuDR plant domain-containing protein</fullName>
    </recommendedName>
</protein>
<dbReference type="InterPro" id="IPR004332">
    <property type="entry name" value="Transposase_MuDR"/>
</dbReference>
<reference evidence="3 4" key="1">
    <citation type="submission" date="2021-03" db="EMBL/GenBank/DDBJ databases">
        <authorList>
            <person name="King G.J."/>
            <person name="Bancroft I."/>
            <person name="Baten A."/>
            <person name="Bloomfield J."/>
            <person name="Borpatragohain P."/>
            <person name="He Z."/>
            <person name="Irish N."/>
            <person name="Irwin J."/>
            <person name="Liu K."/>
            <person name="Mauleon R.P."/>
            <person name="Moore J."/>
            <person name="Morris R."/>
            <person name="Ostergaard L."/>
            <person name="Wang B."/>
            <person name="Wells R."/>
        </authorList>
    </citation>
    <scope>NUCLEOTIDE SEQUENCE [LARGE SCALE GENOMIC DNA]</scope>
    <source>
        <strain evidence="3">R-o-18</strain>
        <tissue evidence="3">Leaf</tissue>
    </source>
</reference>
<dbReference type="PANTHER" id="PTHR31973:SF187">
    <property type="entry name" value="MUTATOR TRANSPOSASE MUDRA PROTEIN"/>
    <property type="match status" value="1"/>
</dbReference>
<keyword evidence="4" id="KW-1185">Reference proteome</keyword>
<comment type="caution">
    <text evidence="3">The sequence shown here is derived from an EMBL/GenBank/DDBJ whole genome shotgun (WGS) entry which is preliminary data.</text>
</comment>
<feature type="compositionally biased region" description="Acidic residues" evidence="1">
    <location>
        <begin position="209"/>
        <end position="251"/>
    </location>
</feature>
<evidence type="ECO:0000313" key="3">
    <source>
        <dbReference type="EMBL" id="KAG5414783.1"/>
    </source>
</evidence>
<sequence length="847" mass="96119">MDDLLVSSHLCLLKKSREYPRRLTSKSSSKSSRINGRLTRKSSSKTIYLKVVRFTRKSSRISKIVQIYFLDSGQTLLISDDFLSRLTGKSSWKSQISDTIRSNAKPTRFIPDDLLVMMRQLHAVHGESEGSTHAELLAMAQEDYNLDMNTKSVEITYSLPGEMMLAPDTPPIHVTSDRQVRNLLEITKTHGVRLCVSSRSKVETVSEFREEDDEADEADDCFEDDDDDLVEDENHDGEEDDGEEDNGEEDANISIVAEADENDEDEDDDDMCFEYFNKIEGGRSNDNSIYVNQSFVSKDALLSELRLIAVRLRFSFRIYKSTKTLLVTTCVVSGCEWKIRASVKHGTNTFWITKYVERHTCSVGDRIAQRRHCTPNYVGRLFIDRVGIIDGLNLQHITDAMKNMFGMKLDYTTSYIALLYAQTLVRGSAEDGYSRLPSYLEQISLANPDSITAIELDFINRLFLSLIKDGVLVSLKSGSFATTLWEGIVKALKHVSKIQKKSTTTRAPVAKPSLFINERSKETNGLTCFEPEHPSSLILSSHDFEEEPLDYPHQGPHLDTRRPLDDGLRPIFDEEDELGHTFDEKAPSMTSINMENHHCFDPGTTPTSFPTGSQDHCKELDLINVLPEMFVKISSQDVKQFGFDKVKEFCVSSSVFKNMLNSFKVFEPDELFDQKRFQNGNDIHSDLVLSFDQFLKHSKGFDHLEKSLELDLQQSVLCTRKSFDSFVFKENSFNLSSYTHALIIGQLFVSTCALDEFMVKTLLGQKSPRVETDFLLKRVLHVLGKETLISYLNKYMSCTYDTGILVSVLSVQDKQNVLNSITEFLKEVSDQTECIFDSCAIYKSGVI</sequence>
<evidence type="ECO:0000259" key="2">
    <source>
        <dbReference type="Pfam" id="PF03108"/>
    </source>
</evidence>
<evidence type="ECO:0000313" key="4">
    <source>
        <dbReference type="Proteomes" id="UP000823674"/>
    </source>
</evidence>
<proteinExistence type="predicted"/>
<dbReference type="PANTHER" id="PTHR31973">
    <property type="entry name" value="POLYPROTEIN, PUTATIVE-RELATED"/>
    <property type="match status" value="1"/>
</dbReference>
<dbReference type="Proteomes" id="UP000823674">
    <property type="component" value="Chromosome A01"/>
</dbReference>
<dbReference type="Pfam" id="PF03108">
    <property type="entry name" value="DBD_Tnp_Mut"/>
    <property type="match status" value="1"/>
</dbReference>
<feature type="region of interest" description="Disordered" evidence="1">
    <location>
        <begin position="203"/>
        <end position="251"/>
    </location>
</feature>
<gene>
    <name evidence="3" type="primary">A01g505460.1_BraROA</name>
    <name evidence="3" type="ORF">IGI04_002350</name>
</gene>